<comment type="pathway">
    <text evidence="2">Porphyrin-containing compound metabolism; protoporphyrin-IX biosynthesis; coproporphyrinogen-III from 5-aminolevulinate: step 2/4.</text>
</comment>
<comment type="cofactor">
    <cofactor evidence="8">
        <name>dipyrromethane</name>
        <dbReference type="ChEBI" id="CHEBI:60342"/>
    </cofactor>
    <text evidence="8">Binds 1 dipyrromethane group covalently.</text>
</comment>
<dbReference type="InterPro" id="IPR000860">
    <property type="entry name" value="HemC"/>
</dbReference>
<dbReference type="PANTHER" id="PTHR11557:SF0">
    <property type="entry name" value="PORPHOBILINOGEN DEAMINASE"/>
    <property type="match status" value="1"/>
</dbReference>
<evidence type="ECO:0000256" key="8">
    <source>
        <dbReference type="HAMAP-Rule" id="MF_00260"/>
    </source>
</evidence>
<evidence type="ECO:0000256" key="4">
    <source>
        <dbReference type="ARBA" id="ARBA00011245"/>
    </source>
</evidence>
<dbReference type="Gene3D" id="3.40.190.10">
    <property type="entry name" value="Periplasmic binding protein-like II"/>
    <property type="match status" value="2"/>
</dbReference>
<evidence type="ECO:0000256" key="1">
    <source>
        <dbReference type="ARBA" id="ARBA00002869"/>
    </source>
</evidence>
<feature type="modified residue" description="S-(dipyrrolylmethanemethyl)cysteine" evidence="8">
    <location>
        <position position="243"/>
    </location>
</feature>
<evidence type="ECO:0000256" key="5">
    <source>
        <dbReference type="ARBA" id="ARBA00022679"/>
    </source>
</evidence>
<dbReference type="HAMAP" id="MF_00260">
    <property type="entry name" value="Porphobil_deam"/>
    <property type="match status" value="1"/>
</dbReference>
<dbReference type="PRINTS" id="PR00151">
    <property type="entry name" value="PORPHBDMNASE"/>
</dbReference>
<comment type="subunit">
    <text evidence="4 8">Monomer.</text>
</comment>
<dbReference type="RefSeq" id="WP_221250968.1">
    <property type="nucleotide sequence ID" value="NZ_AP024355.1"/>
</dbReference>
<reference evidence="11 12" key="1">
    <citation type="journal article" date="2016" name="C (Basel)">
        <title>Selective Growth of and Electricity Production by Marine Exoelectrogenic Bacteria in Self-Aggregated Hydrogel of Microbially Reduced Graphene Oxide.</title>
        <authorList>
            <person name="Yoshida N."/>
            <person name="Goto Y."/>
            <person name="Miyata Y."/>
        </authorList>
    </citation>
    <scope>NUCLEOTIDE SEQUENCE [LARGE SCALE GENOMIC DNA]</scope>
    <source>
        <strain evidence="11 12">NIT-T3</strain>
    </source>
</reference>
<dbReference type="InterPro" id="IPR022418">
    <property type="entry name" value="Porphobilinogen_deaminase_C"/>
</dbReference>
<reference evidence="11 12" key="2">
    <citation type="journal article" date="2021" name="Int. J. Syst. Evol. Microbiol.">
        <title>Isolation and Polyphasic Characterization of Desulfuromonas versatilis sp. Nov., an Electrogenic Bacteria Capable of Versatile Metabolism Isolated from a Graphene Oxide-Reducing Enrichment Culture.</title>
        <authorList>
            <person name="Xie L."/>
            <person name="Yoshida N."/>
            <person name="Ishii S."/>
            <person name="Meng L."/>
        </authorList>
    </citation>
    <scope>NUCLEOTIDE SEQUENCE [LARGE SCALE GENOMIC DNA]</scope>
    <source>
        <strain evidence="11 12">NIT-T3</strain>
    </source>
</reference>
<dbReference type="SUPFAM" id="SSF54782">
    <property type="entry name" value="Porphobilinogen deaminase (hydroxymethylbilane synthase), C-terminal domain"/>
    <property type="match status" value="1"/>
</dbReference>
<comment type="miscellaneous">
    <text evidence="8">The porphobilinogen subunits are added to the dipyrromethane group.</text>
</comment>
<dbReference type="InterPro" id="IPR022419">
    <property type="entry name" value="Porphobilin_deaminase_cofac_BS"/>
</dbReference>
<evidence type="ECO:0000256" key="2">
    <source>
        <dbReference type="ARBA" id="ARBA00004735"/>
    </source>
</evidence>
<dbReference type="Pfam" id="PF03900">
    <property type="entry name" value="Porphobil_deamC"/>
    <property type="match status" value="1"/>
</dbReference>
<comment type="function">
    <text evidence="1 8">Tetrapolymerization of the monopyrrole PBG into the hydroxymethylbilane pre-uroporphyrinogen in several discrete steps.</text>
</comment>
<dbReference type="CDD" id="cd13646">
    <property type="entry name" value="PBP2_EcHMBS_like"/>
    <property type="match status" value="1"/>
</dbReference>
<dbReference type="InterPro" id="IPR036803">
    <property type="entry name" value="Porphobilinogen_deaminase_C_sf"/>
</dbReference>
<evidence type="ECO:0000259" key="10">
    <source>
        <dbReference type="Pfam" id="PF03900"/>
    </source>
</evidence>
<keyword evidence="12" id="KW-1185">Reference proteome</keyword>
<evidence type="ECO:0000256" key="7">
    <source>
        <dbReference type="ARBA" id="ARBA00048169"/>
    </source>
</evidence>
<evidence type="ECO:0000256" key="6">
    <source>
        <dbReference type="ARBA" id="ARBA00023244"/>
    </source>
</evidence>
<keyword evidence="5 8" id="KW-0808">Transferase</keyword>
<dbReference type="EMBL" id="AP024355">
    <property type="protein sequence ID" value="BCR03497.1"/>
    <property type="molecule type" value="Genomic_DNA"/>
</dbReference>
<dbReference type="PANTHER" id="PTHR11557">
    <property type="entry name" value="PORPHOBILINOGEN DEAMINASE"/>
    <property type="match status" value="1"/>
</dbReference>
<dbReference type="PIRSF" id="PIRSF001438">
    <property type="entry name" value="4pyrrol_synth_OHMeBilane_synth"/>
    <property type="match status" value="1"/>
</dbReference>
<sequence length="320" mass="35446">MAMKTLRIGTRASQLALWQANWVKSELEKRHPGLEVTLTKIKTQGDKILDVPLAMVGGKGLFVKEIEEAMLRGEVDIAVHSMKDVPTIFPEGLALRCITEREDPRDIVILQPGFKSFRDLPQGARIGTSSLRRKAQLLHLRPDFQMIDIRGNVETRIRKLTEDNLHGVVLAAAGMHRLGFTKQISEYLPEEISTPAIGQGALGLESRIDDAETNALIDFFNHPETAWAVKAERAFLRRLEGGCQVPIGAFGTVKGDQLTLTGFVSDVEGRQLLKKTVSCQVDEAEKTGTSLADDLLIKGAGKILNEVYQHETFNVNREDV</sequence>
<dbReference type="Proteomes" id="UP001319827">
    <property type="component" value="Chromosome"/>
</dbReference>
<dbReference type="SUPFAM" id="SSF53850">
    <property type="entry name" value="Periplasmic binding protein-like II"/>
    <property type="match status" value="1"/>
</dbReference>
<comment type="catalytic activity">
    <reaction evidence="7 8">
        <text>4 porphobilinogen + H2O = hydroxymethylbilane + 4 NH4(+)</text>
        <dbReference type="Rhea" id="RHEA:13185"/>
        <dbReference type="ChEBI" id="CHEBI:15377"/>
        <dbReference type="ChEBI" id="CHEBI:28938"/>
        <dbReference type="ChEBI" id="CHEBI:57845"/>
        <dbReference type="ChEBI" id="CHEBI:58126"/>
        <dbReference type="EC" id="2.5.1.61"/>
    </reaction>
</comment>
<evidence type="ECO:0000259" key="9">
    <source>
        <dbReference type="Pfam" id="PF01379"/>
    </source>
</evidence>
<keyword evidence="6 8" id="KW-0627">Porphyrin biosynthesis</keyword>
<dbReference type="Gene3D" id="3.30.160.40">
    <property type="entry name" value="Porphobilinogen deaminase, C-terminal domain"/>
    <property type="match status" value="1"/>
</dbReference>
<name>A0ABN6DTP7_9BACT</name>
<proteinExistence type="inferred from homology"/>
<evidence type="ECO:0000256" key="3">
    <source>
        <dbReference type="ARBA" id="ARBA00005638"/>
    </source>
</evidence>
<evidence type="ECO:0000313" key="12">
    <source>
        <dbReference type="Proteomes" id="UP001319827"/>
    </source>
</evidence>
<feature type="domain" description="Porphobilinogen deaminase N-terminal" evidence="9">
    <location>
        <begin position="6"/>
        <end position="214"/>
    </location>
</feature>
<dbReference type="EC" id="2.5.1.61" evidence="8"/>
<evidence type="ECO:0000313" key="11">
    <source>
        <dbReference type="EMBL" id="BCR03497.1"/>
    </source>
</evidence>
<dbReference type="PROSITE" id="PS00533">
    <property type="entry name" value="PORPHOBILINOGEN_DEAM"/>
    <property type="match status" value="1"/>
</dbReference>
<comment type="similarity">
    <text evidence="3 8">Belongs to the HMBS family.</text>
</comment>
<dbReference type="NCBIfam" id="TIGR00212">
    <property type="entry name" value="hemC"/>
    <property type="match status" value="1"/>
</dbReference>
<organism evidence="11 12">
    <name type="scientific">Desulfuromonas versatilis</name>
    <dbReference type="NCBI Taxonomy" id="2802975"/>
    <lineage>
        <taxon>Bacteria</taxon>
        <taxon>Pseudomonadati</taxon>
        <taxon>Thermodesulfobacteriota</taxon>
        <taxon>Desulfuromonadia</taxon>
        <taxon>Desulfuromonadales</taxon>
        <taxon>Desulfuromonadaceae</taxon>
        <taxon>Desulfuromonas</taxon>
    </lineage>
</organism>
<gene>
    <name evidence="8 11" type="primary">hemC</name>
    <name evidence="11" type="ORF">DESUT3_05660</name>
</gene>
<protein>
    <recommendedName>
        <fullName evidence="8">Porphobilinogen deaminase</fullName>
        <shortName evidence="8">PBG</shortName>
        <ecNumber evidence="8">2.5.1.61</ecNumber>
    </recommendedName>
    <alternativeName>
        <fullName evidence="8">Hydroxymethylbilane synthase</fullName>
        <shortName evidence="8">HMBS</shortName>
    </alternativeName>
    <alternativeName>
        <fullName evidence="8">Pre-uroporphyrinogen synthase</fullName>
    </alternativeName>
</protein>
<dbReference type="InterPro" id="IPR022417">
    <property type="entry name" value="Porphobilin_deaminase_N"/>
</dbReference>
<feature type="domain" description="Porphobilinogen deaminase C-terminal" evidence="10">
    <location>
        <begin position="228"/>
        <end position="296"/>
    </location>
</feature>
<dbReference type="Pfam" id="PF01379">
    <property type="entry name" value="Porphobil_deam"/>
    <property type="match status" value="1"/>
</dbReference>
<accession>A0ABN6DTP7</accession>